<dbReference type="Proteomes" id="UP000593915">
    <property type="component" value="Chromosome"/>
</dbReference>
<sequence>MNNLPKIKTEVIEKAKMSDDMWELLFLFIDEYVKMINSDENIIREFNPSQHTLLAFNYLYGQVCNGGFIQLIQNGYGAYIFSSPFAETVKLWGAEKTASIVKRAKPIYDKYKERLETEVSMTDFSNLYSEITDFEPFEDEFYKIMDGDTKKINNYVLEHIHEFAEATL</sequence>
<accession>A0A7S7AX83</accession>
<gene>
    <name evidence="2" type="ORF">IFE08_02895</name>
</gene>
<feature type="domain" description="DNA mimic protein DMP19 C-terminal" evidence="1">
    <location>
        <begin position="45"/>
        <end position="159"/>
    </location>
</feature>
<protein>
    <submittedName>
        <fullName evidence="2">DMP19 family protein</fullName>
    </submittedName>
</protein>
<dbReference type="AlphaFoldDB" id="A0A7S7AX83"/>
<dbReference type="Pfam" id="PF14300">
    <property type="entry name" value="DMP19"/>
    <property type="match status" value="1"/>
</dbReference>
<organism evidence="2 3">
    <name type="scientific">Treponema pedis</name>
    <dbReference type="NCBI Taxonomy" id="409322"/>
    <lineage>
        <taxon>Bacteria</taxon>
        <taxon>Pseudomonadati</taxon>
        <taxon>Spirochaetota</taxon>
        <taxon>Spirochaetia</taxon>
        <taxon>Spirochaetales</taxon>
        <taxon>Treponemataceae</taxon>
        <taxon>Treponema</taxon>
    </lineage>
</organism>
<name>A0A7S7AX83_9SPIR</name>
<proteinExistence type="predicted"/>
<reference evidence="2 3" key="1">
    <citation type="submission" date="2020-09" db="EMBL/GenBank/DDBJ databases">
        <title>Characterization of Treponema spp. from bovine digital dermatitis in Korea.</title>
        <authorList>
            <person name="Espiritu H.M."/>
            <person name="Cho Y.I."/>
            <person name="Mamuad L."/>
        </authorList>
    </citation>
    <scope>NUCLEOTIDE SEQUENCE [LARGE SCALE GENOMIC DNA]</scope>
    <source>
        <strain evidence="2 3">KS1</strain>
    </source>
</reference>
<evidence type="ECO:0000313" key="3">
    <source>
        <dbReference type="Proteomes" id="UP000593915"/>
    </source>
</evidence>
<dbReference type="InterPro" id="IPR025402">
    <property type="entry name" value="DMP19_C"/>
</dbReference>
<evidence type="ECO:0000259" key="1">
    <source>
        <dbReference type="Pfam" id="PF14300"/>
    </source>
</evidence>
<dbReference type="EMBL" id="CP061839">
    <property type="protein sequence ID" value="QOW61356.1"/>
    <property type="molecule type" value="Genomic_DNA"/>
</dbReference>
<evidence type="ECO:0000313" key="2">
    <source>
        <dbReference type="EMBL" id="QOW61356.1"/>
    </source>
</evidence>
<dbReference type="Gene3D" id="1.20.1420.60">
    <property type="match status" value="1"/>
</dbReference>
<dbReference type="RefSeq" id="WP_194076844.1">
    <property type="nucleotide sequence ID" value="NZ_CP061839.1"/>
</dbReference>